<keyword evidence="11" id="KW-0560">Oxidoreductase</keyword>
<accession>A0AAJ7WIH5</accession>
<reference evidence="22" key="1">
    <citation type="submission" date="2025-08" db="UniProtKB">
        <authorList>
            <consortium name="RefSeq"/>
        </authorList>
    </citation>
    <scope>IDENTIFICATION</scope>
</reference>
<dbReference type="InterPro" id="IPR004198">
    <property type="entry name" value="Znf_C5HC2"/>
</dbReference>
<dbReference type="InterPro" id="IPR003347">
    <property type="entry name" value="JmjC_dom"/>
</dbReference>
<dbReference type="GO" id="GO:0003677">
    <property type="term" value="F:DNA binding"/>
    <property type="evidence" value="ECO:0007669"/>
    <property type="project" value="InterPro"/>
</dbReference>
<gene>
    <name evidence="22" type="primary">LOC100902693</name>
</gene>
<dbReference type="InterPro" id="IPR013637">
    <property type="entry name" value="Lys_sp_deMease-like_dom"/>
</dbReference>
<dbReference type="InterPro" id="IPR019787">
    <property type="entry name" value="Znf_PHD-finger"/>
</dbReference>
<feature type="domain" description="PHD-type" evidence="17">
    <location>
        <begin position="1434"/>
        <end position="1488"/>
    </location>
</feature>
<dbReference type="SMART" id="SM01014">
    <property type="entry name" value="ARID"/>
    <property type="match status" value="1"/>
</dbReference>
<dbReference type="InterPro" id="IPR013083">
    <property type="entry name" value="Znf_RING/FYVE/PHD"/>
</dbReference>
<dbReference type="Pfam" id="PF02375">
    <property type="entry name" value="JmjN"/>
    <property type="match status" value="1"/>
</dbReference>
<dbReference type="InterPro" id="IPR036431">
    <property type="entry name" value="ARID_dom_sf"/>
</dbReference>
<comment type="cofactor">
    <cofactor evidence="1">
        <name>Fe(2+)</name>
        <dbReference type="ChEBI" id="CHEBI:29033"/>
    </cofactor>
</comment>
<organism evidence="21 22">
    <name type="scientific">Galendromus occidentalis</name>
    <name type="common">western predatory mite</name>
    <dbReference type="NCBI Taxonomy" id="34638"/>
    <lineage>
        <taxon>Eukaryota</taxon>
        <taxon>Metazoa</taxon>
        <taxon>Ecdysozoa</taxon>
        <taxon>Arthropoda</taxon>
        <taxon>Chelicerata</taxon>
        <taxon>Arachnida</taxon>
        <taxon>Acari</taxon>
        <taxon>Parasitiformes</taxon>
        <taxon>Mesostigmata</taxon>
        <taxon>Gamasina</taxon>
        <taxon>Phytoseioidea</taxon>
        <taxon>Phytoseiidae</taxon>
        <taxon>Typhlodrominae</taxon>
        <taxon>Galendromus</taxon>
    </lineage>
</organism>
<dbReference type="Gene3D" id="3.30.40.10">
    <property type="entry name" value="Zinc/RING finger domain, C3HC4 (zinc finger)"/>
    <property type="match status" value="2"/>
</dbReference>
<comment type="catalytic activity">
    <reaction evidence="14">
        <text>N(6),N(6),N(6)-trimethyl-L-lysyl(4)-[histone H3] + 3 2-oxoglutarate + 3 O2 = L-lysyl(4)-[histone H3] + 3 formaldehyde + 3 succinate + 3 CO2</text>
        <dbReference type="Rhea" id="RHEA:60208"/>
        <dbReference type="Rhea" id="RHEA-COMP:15537"/>
        <dbReference type="Rhea" id="RHEA-COMP:15547"/>
        <dbReference type="ChEBI" id="CHEBI:15379"/>
        <dbReference type="ChEBI" id="CHEBI:16526"/>
        <dbReference type="ChEBI" id="CHEBI:16810"/>
        <dbReference type="ChEBI" id="CHEBI:16842"/>
        <dbReference type="ChEBI" id="CHEBI:29969"/>
        <dbReference type="ChEBI" id="CHEBI:30031"/>
        <dbReference type="ChEBI" id="CHEBI:61961"/>
        <dbReference type="EC" id="1.14.11.67"/>
    </reaction>
</comment>
<dbReference type="CDD" id="cd15515">
    <property type="entry name" value="PHD1_KDM5A_like"/>
    <property type="match status" value="1"/>
</dbReference>
<dbReference type="SMART" id="SM00558">
    <property type="entry name" value="JmjC"/>
    <property type="match status" value="1"/>
</dbReference>
<evidence type="ECO:0000256" key="5">
    <source>
        <dbReference type="ARBA" id="ARBA00022723"/>
    </source>
</evidence>
<evidence type="ECO:0000256" key="7">
    <source>
        <dbReference type="ARBA" id="ARBA00022771"/>
    </source>
</evidence>
<evidence type="ECO:0000256" key="15">
    <source>
        <dbReference type="PROSITE-ProRule" id="PRU00146"/>
    </source>
</evidence>
<keyword evidence="10" id="KW-0223">Dioxygenase</keyword>
<dbReference type="Gene3D" id="1.10.150.60">
    <property type="entry name" value="ARID DNA-binding domain"/>
    <property type="match status" value="1"/>
</dbReference>
<dbReference type="PROSITE" id="PS51183">
    <property type="entry name" value="JMJN"/>
    <property type="match status" value="1"/>
</dbReference>
<feature type="domain" description="ARID" evidence="18">
    <location>
        <begin position="79"/>
        <end position="169"/>
    </location>
</feature>
<sequence length="1496" mass="171287">MDPDDREFVPPPECHVFEPSHEDFRDPLAYIAKIRHIAEKSGVCKVIPPQGWQPPFVVDVDNFRFTPRVQRLSELEASSRLKLNFLDKIAKFWHLRGNSLKIPIVERRSLDLFKLHRIVESEGGFERVGKERKWFRVVQKLGLPLVKSLSTVLRNHYERLLLPYDIFKQTGGFVAPDEKQNESKAETVVDRDYVPHDIVQRQNIPPPSTVSQRRSKRHCEPIVNDENQEEDVKDNKELKRLAFYGAGPKLPGYSPPKKKGKVDKSTNDSDSAVAHIICKACQKGDDEDRLLMCDKCDYSFHLFCLRPPLHEVPRGEWRCPKCVANEVLTPKEAFGFEQARQEYTLQEFGEMADTFKRDYFHKPGHTVKTSTVEKEFWRVLSDIHADVTVEYGADLHSAEVGSGFPTANTPGLLPEDREYATSYWNLNNIANHASSVLRYIDGDISGMKVPWVYVGMCFSTFCWHNEDHWSYSINYLHWGEPKTWYGVPGDAAEQFEAAMSKKAPELFEAQPDLLHQLVTIMNPTILQDAGVPIYRVDQKPGEFILTFPRAYHAGFNQGYNFAEAVNFCPADWLSIGRLCIHHYSLLNRKCVFSHDELICRMATEPERIEVGLATVAFEDMLIMVKSETALRNIVRDYGVVKYERVVFELINDDERQCMVCNTTCFLSSVTCECKENAAGSALVPRGEDGVEQKNSLMTCLHHFKSICSSCKPEQLILKYRYTLDELPELLDNLRKRSEAFDLWRNKVRELLRKDRDPKPTLEELKTLVNEATENSYPLVDGGAILRKAVRQAETYAQYAQQLLATKIRTRRQDINQPVGRLTKEELAKFYTEMQTMQCTIKETAIVKSLIDKVEIFCAEAATFLQTDDSDESLPLDKLREMTIQGEALDVELPQLTQLRYKQERVAWLRKVGPFLEPRRDNCQSLGELTLNDIRGFLREGVNLAPHRNVESRAGQLQQMLVDCERHEDWAAEVLKAKVKPTVADIEQRLQEALRIPVKLPSVLLLEEAFYKAKDWIEQMDTLTPKRDHRPYLDQLEALLNKSKNIQLGLEPWSSKLEELVTNAKQWRERATKIFMKKNTPAGVHLLDILSPRDDPLSLRGVQINKKEEISVAEAFEATAIRELEYQRKLRKHNQQRRLRPTKQGVEEKHCICHKAFNLNMIQCVLCNDYFHLACVPSSCVLTPEPISSEASSATNFNAFKSSKTASLIPPKFLCIWCQRGRRPGLENILSLLLSLESIPVRLVEGEALQWLTDRAMLWQNKAREALRNREVQDAIKKLHHICNQLERGEMEKLEATFGLAARRKPKKGASTTKSPEKSAFQDGWYYSRPLIQLSENLLLHLEEVMMEGDLLEVSLEETMLLWRIIASTRANLSALSTGANLSEDFPKKRGRKPAILSEDGRRQRKVLVPAGAVSLNSRFQPTSHEAEEDAEGGEELCSAEKCSRPEEDSVNWVQCDGGCDKWYHMRCVGLPDDHKMDDDFVCGPCSTLITEGHDSK</sequence>
<dbReference type="KEGG" id="goe:100902693"/>
<evidence type="ECO:0000256" key="3">
    <source>
        <dbReference type="ARBA" id="ARBA00006801"/>
    </source>
</evidence>
<dbReference type="SUPFAM" id="SSF51197">
    <property type="entry name" value="Clavaminate synthase-like"/>
    <property type="match status" value="1"/>
</dbReference>
<feature type="domain" description="PHD-type" evidence="17">
    <location>
        <begin position="275"/>
        <end position="325"/>
    </location>
</feature>
<keyword evidence="8" id="KW-0862">Zinc</keyword>
<dbReference type="EC" id="1.14.11.67" evidence="4"/>
<dbReference type="Pfam" id="PF02928">
    <property type="entry name" value="zf-C5HC2"/>
    <property type="match status" value="1"/>
</dbReference>
<protein>
    <recommendedName>
        <fullName evidence="4">[histone H3]-trimethyl-L-lysine(4) demethylase</fullName>
        <ecNumber evidence="4">1.14.11.67</ecNumber>
    </recommendedName>
</protein>
<keyword evidence="9" id="KW-0156">Chromatin regulator</keyword>
<dbReference type="GO" id="GO:0034647">
    <property type="term" value="F:histone H3K4me/H3K4me2/H3K4me3 demethylase activity"/>
    <property type="evidence" value="ECO:0007669"/>
    <property type="project" value="UniProtKB-EC"/>
</dbReference>
<dbReference type="SMART" id="SM00501">
    <property type="entry name" value="BRIGHT"/>
    <property type="match status" value="1"/>
</dbReference>
<dbReference type="RefSeq" id="XP_028967203.1">
    <property type="nucleotide sequence ID" value="XM_029111370.1"/>
</dbReference>
<dbReference type="PANTHER" id="PTHR10694">
    <property type="entry name" value="LYSINE-SPECIFIC DEMETHYLASE"/>
    <property type="match status" value="1"/>
</dbReference>
<dbReference type="Pfam" id="PF01388">
    <property type="entry name" value="ARID"/>
    <property type="match status" value="1"/>
</dbReference>
<dbReference type="CDD" id="cd15610">
    <property type="entry name" value="PHD3_KDM5A_like"/>
    <property type="match status" value="1"/>
</dbReference>
<keyword evidence="12" id="KW-0408">Iron</keyword>
<evidence type="ECO:0000256" key="12">
    <source>
        <dbReference type="ARBA" id="ARBA00023004"/>
    </source>
</evidence>
<dbReference type="Pfam" id="PF02373">
    <property type="entry name" value="JmjC"/>
    <property type="match status" value="1"/>
</dbReference>
<evidence type="ECO:0000256" key="4">
    <source>
        <dbReference type="ARBA" id="ARBA00012902"/>
    </source>
</evidence>
<keyword evidence="5" id="KW-0479">Metal-binding</keyword>
<evidence type="ECO:0000256" key="14">
    <source>
        <dbReference type="ARBA" id="ARBA00048734"/>
    </source>
</evidence>
<dbReference type="InterPro" id="IPR019786">
    <property type="entry name" value="Zinc_finger_PHD-type_CS"/>
</dbReference>
<dbReference type="InterPro" id="IPR001965">
    <property type="entry name" value="Znf_PHD"/>
</dbReference>
<evidence type="ECO:0000259" key="19">
    <source>
        <dbReference type="PROSITE" id="PS51183"/>
    </source>
</evidence>
<dbReference type="PANTHER" id="PTHR10694:SF33">
    <property type="entry name" value="LYSINE-SPECIFIC DEMETHYLASE 5"/>
    <property type="match status" value="1"/>
</dbReference>
<dbReference type="SMART" id="SM00545">
    <property type="entry name" value="JmjN"/>
    <property type="match status" value="1"/>
</dbReference>
<dbReference type="GO" id="GO:0006355">
    <property type="term" value="P:regulation of DNA-templated transcription"/>
    <property type="evidence" value="ECO:0007669"/>
    <property type="project" value="TreeGrafter"/>
</dbReference>
<dbReference type="GeneID" id="100902693"/>
<dbReference type="InterPro" id="IPR003349">
    <property type="entry name" value="JmjN"/>
</dbReference>
<dbReference type="GO" id="GO:0005634">
    <property type="term" value="C:nucleus"/>
    <property type="evidence" value="ECO:0007669"/>
    <property type="project" value="UniProtKB-SubCell"/>
</dbReference>
<evidence type="ECO:0000256" key="10">
    <source>
        <dbReference type="ARBA" id="ARBA00022964"/>
    </source>
</evidence>
<evidence type="ECO:0000256" key="1">
    <source>
        <dbReference type="ARBA" id="ARBA00001954"/>
    </source>
</evidence>
<dbReference type="Pfam" id="PF00628">
    <property type="entry name" value="PHD"/>
    <property type="match status" value="2"/>
</dbReference>
<name>A0AAJ7WIH5_9ACAR</name>
<keyword evidence="13" id="KW-0539">Nucleus</keyword>
<feature type="domain" description="JmjN" evidence="19">
    <location>
        <begin position="14"/>
        <end position="55"/>
    </location>
</feature>
<dbReference type="GO" id="GO:0008270">
    <property type="term" value="F:zinc ion binding"/>
    <property type="evidence" value="ECO:0007669"/>
    <property type="project" value="UniProtKB-KW"/>
</dbReference>
<evidence type="ECO:0000259" key="18">
    <source>
        <dbReference type="PROSITE" id="PS51011"/>
    </source>
</evidence>
<dbReference type="GO" id="GO:0000785">
    <property type="term" value="C:chromatin"/>
    <property type="evidence" value="ECO:0007669"/>
    <property type="project" value="TreeGrafter"/>
</dbReference>
<dbReference type="Pfam" id="PF08429">
    <property type="entry name" value="PLU-1"/>
    <property type="match status" value="1"/>
</dbReference>
<dbReference type="SUPFAM" id="SSF57903">
    <property type="entry name" value="FYVE/PHD zinc finger"/>
    <property type="match status" value="3"/>
</dbReference>
<evidence type="ECO:0000256" key="16">
    <source>
        <dbReference type="SAM" id="MobiDB-lite"/>
    </source>
</evidence>
<comment type="subcellular location">
    <subcellularLocation>
        <location evidence="2">Nucleus</location>
    </subcellularLocation>
</comment>
<dbReference type="InterPro" id="IPR048615">
    <property type="entry name" value="KDM5_C-hel"/>
</dbReference>
<dbReference type="InterPro" id="IPR001606">
    <property type="entry name" value="ARID_dom"/>
</dbReference>
<proteinExistence type="inferred from homology"/>
<dbReference type="Gene3D" id="2.60.120.650">
    <property type="entry name" value="Cupin"/>
    <property type="match status" value="1"/>
</dbReference>
<evidence type="ECO:0000313" key="22">
    <source>
        <dbReference type="RefSeq" id="XP_028967203.1"/>
    </source>
</evidence>
<comment type="similarity">
    <text evidence="3">Belongs to the JARID1 histone demethylase family.</text>
</comment>
<dbReference type="SMART" id="SM00249">
    <property type="entry name" value="PHD"/>
    <property type="match status" value="3"/>
</dbReference>
<evidence type="ECO:0000256" key="8">
    <source>
        <dbReference type="ARBA" id="ARBA00022833"/>
    </source>
</evidence>
<dbReference type="Pfam" id="PF21323">
    <property type="entry name" value="KDM5_C-hel"/>
    <property type="match status" value="1"/>
</dbReference>
<dbReference type="Proteomes" id="UP000694867">
    <property type="component" value="Unplaced"/>
</dbReference>
<feature type="region of interest" description="Disordered" evidence="16">
    <location>
        <begin position="247"/>
        <end position="267"/>
    </location>
</feature>
<dbReference type="PROSITE" id="PS51011">
    <property type="entry name" value="ARID"/>
    <property type="match status" value="1"/>
</dbReference>
<dbReference type="FunFam" id="1.10.150.60:FF:000016">
    <property type="entry name" value="Putative Lysine-specific demethylase 5B"/>
    <property type="match status" value="1"/>
</dbReference>
<evidence type="ECO:0000259" key="20">
    <source>
        <dbReference type="PROSITE" id="PS51184"/>
    </source>
</evidence>
<evidence type="ECO:0000256" key="13">
    <source>
        <dbReference type="ARBA" id="ARBA00023242"/>
    </source>
</evidence>
<keyword evidence="7 15" id="KW-0863">Zinc-finger</keyword>
<evidence type="ECO:0000259" key="17">
    <source>
        <dbReference type="PROSITE" id="PS50016"/>
    </source>
</evidence>
<evidence type="ECO:0000313" key="21">
    <source>
        <dbReference type="Proteomes" id="UP000694867"/>
    </source>
</evidence>
<evidence type="ECO:0000256" key="6">
    <source>
        <dbReference type="ARBA" id="ARBA00022737"/>
    </source>
</evidence>
<feature type="domain" description="JmjC" evidence="20">
    <location>
        <begin position="418"/>
        <end position="584"/>
    </location>
</feature>
<dbReference type="SUPFAM" id="SSF46774">
    <property type="entry name" value="ARID-like"/>
    <property type="match status" value="1"/>
</dbReference>
<keyword evidence="6" id="KW-0677">Repeat</keyword>
<evidence type="ECO:0000256" key="9">
    <source>
        <dbReference type="ARBA" id="ARBA00022853"/>
    </source>
</evidence>
<dbReference type="PROSITE" id="PS01359">
    <property type="entry name" value="ZF_PHD_1"/>
    <property type="match status" value="1"/>
</dbReference>
<dbReference type="PROSITE" id="PS51184">
    <property type="entry name" value="JMJC"/>
    <property type="match status" value="1"/>
</dbReference>
<dbReference type="InterPro" id="IPR011011">
    <property type="entry name" value="Znf_FYVE_PHD"/>
</dbReference>
<evidence type="ECO:0000256" key="2">
    <source>
        <dbReference type="ARBA" id="ARBA00004123"/>
    </source>
</evidence>
<dbReference type="CTD" id="33837"/>
<dbReference type="PROSITE" id="PS50016">
    <property type="entry name" value="ZF_PHD_2"/>
    <property type="match status" value="2"/>
</dbReference>
<evidence type="ECO:0000256" key="11">
    <source>
        <dbReference type="ARBA" id="ARBA00023002"/>
    </source>
</evidence>
<keyword evidence="21" id="KW-1185">Reference proteome</keyword>